<sequence>MRAEYHIDDIPYPEFRIRALSKRQNGLAGEIPGDMVSLYRFWSHFLARHFDLEMFEEFRACAMADARGRTANTAGLRNLIAYYEAILQKVERPLVDNIESLYHEAKELAVEAEISRGGI</sequence>
<comment type="caution">
    <text evidence="1">The sequence shown here is derived from an EMBL/GenBank/DDBJ whole genome shotgun (WGS) entry which is preliminary data.</text>
</comment>
<protein>
    <submittedName>
        <fullName evidence="1">La-related protein 1</fullName>
    </submittedName>
</protein>
<gene>
    <name evidence="1" type="ORF">CCHL11_08801</name>
</gene>
<dbReference type="EMBL" id="MPGH01000058">
    <property type="protein sequence ID" value="OLN92877.1"/>
    <property type="molecule type" value="Genomic_DNA"/>
</dbReference>
<dbReference type="InterPro" id="IPR006607">
    <property type="entry name" value="DM15"/>
</dbReference>
<accession>A0A1Q8RZ78</accession>
<evidence type="ECO:0000313" key="2">
    <source>
        <dbReference type="Proteomes" id="UP000186583"/>
    </source>
</evidence>
<dbReference type="AlphaFoldDB" id="A0A1Q8RZ78"/>
<dbReference type="GO" id="GO:0048255">
    <property type="term" value="P:mRNA stabilization"/>
    <property type="evidence" value="ECO:0007669"/>
    <property type="project" value="InterPro"/>
</dbReference>
<dbReference type="Pfam" id="PF21071">
    <property type="entry name" value="LARP1_HEAT"/>
    <property type="match status" value="1"/>
</dbReference>
<reference evidence="1 2" key="1">
    <citation type="submission" date="2016-11" db="EMBL/GenBank/DDBJ databases">
        <title>Draft Genome Assembly of Colletotrichum chlorophyti a pathogen of herbaceous plants.</title>
        <authorList>
            <person name="Gan P."/>
            <person name="Narusaka M."/>
            <person name="Tsushima A."/>
            <person name="Narusaka Y."/>
            <person name="Takano Y."/>
            <person name="Shirasu K."/>
        </authorList>
    </citation>
    <scope>NUCLEOTIDE SEQUENCE [LARGE SCALE GENOMIC DNA]</scope>
    <source>
        <strain evidence="1 2">NTL11</strain>
    </source>
</reference>
<evidence type="ECO:0000313" key="1">
    <source>
        <dbReference type="EMBL" id="OLN92877.1"/>
    </source>
</evidence>
<dbReference type="STRING" id="708187.A0A1Q8RZ78"/>
<proteinExistence type="predicted"/>
<keyword evidence="2" id="KW-1185">Reference proteome</keyword>
<dbReference type="OrthoDB" id="340227at2759"/>
<dbReference type="GO" id="GO:0000339">
    <property type="term" value="F:RNA cap binding"/>
    <property type="evidence" value="ECO:0007669"/>
    <property type="project" value="InterPro"/>
</dbReference>
<name>A0A1Q8RZ78_9PEZI</name>
<organism evidence="1 2">
    <name type="scientific">Colletotrichum chlorophyti</name>
    <dbReference type="NCBI Taxonomy" id="708187"/>
    <lineage>
        <taxon>Eukaryota</taxon>
        <taxon>Fungi</taxon>
        <taxon>Dikarya</taxon>
        <taxon>Ascomycota</taxon>
        <taxon>Pezizomycotina</taxon>
        <taxon>Sordariomycetes</taxon>
        <taxon>Hypocreomycetidae</taxon>
        <taxon>Glomerellales</taxon>
        <taxon>Glomerellaceae</taxon>
        <taxon>Colletotrichum</taxon>
    </lineage>
</organism>
<dbReference type="Proteomes" id="UP000186583">
    <property type="component" value="Unassembled WGS sequence"/>
</dbReference>
<dbReference type="SMART" id="SM00684">
    <property type="entry name" value="DM15"/>
    <property type="match status" value="2"/>
</dbReference>